<feature type="binding site" evidence="17">
    <location>
        <position position="80"/>
    </location>
    <ligand>
        <name>ATP</name>
        <dbReference type="ChEBI" id="CHEBI:30616"/>
    </ligand>
</feature>
<evidence type="ECO:0000313" key="20">
    <source>
        <dbReference type="EMBL" id="MCH1624974.1"/>
    </source>
</evidence>
<keyword evidence="10 19" id="KW-1133">Transmembrane helix</keyword>
<dbReference type="Gene3D" id="1.10.287.3610">
    <property type="match status" value="1"/>
</dbReference>
<keyword evidence="5" id="KW-0808">Transferase</keyword>
<keyword evidence="18" id="KW-0460">Magnesium</keyword>
<evidence type="ECO:0000256" key="16">
    <source>
        <dbReference type="PIRSR" id="PIRSR600829-2"/>
    </source>
</evidence>
<keyword evidence="9 17" id="KW-0067">ATP-binding</keyword>
<dbReference type="CDD" id="cd14265">
    <property type="entry name" value="UDPK_IM_like"/>
    <property type="match status" value="1"/>
</dbReference>
<feature type="binding site" evidence="17">
    <location>
        <position position="13"/>
    </location>
    <ligand>
        <name>ATP</name>
        <dbReference type="ChEBI" id="CHEBI:30616"/>
    </ligand>
</feature>
<evidence type="ECO:0000256" key="18">
    <source>
        <dbReference type="PIRSR" id="PIRSR600829-4"/>
    </source>
</evidence>
<protein>
    <submittedName>
        <fullName evidence="20">Diacylglycerol kinase family protein</fullName>
    </submittedName>
</protein>
<evidence type="ECO:0000256" key="2">
    <source>
        <dbReference type="ARBA" id="ARBA00005967"/>
    </source>
</evidence>
<feature type="transmembrane region" description="Helical" evidence="19">
    <location>
        <begin position="100"/>
        <end position="124"/>
    </location>
</feature>
<name>A0AAW5E067_9BACI</name>
<dbReference type="GO" id="GO:0016301">
    <property type="term" value="F:kinase activity"/>
    <property type="evidence" value="ECO:0007669"/>
    <property type="project" value="UniProtKB-KW"/>
</dbReference>
<keyword evidence="3" id="KW-1003">Cell membrane</keyword>
<dbReference type="GO" id="GO:0046872">
    <property type="term" value="F:metal ion binding"/>
    <property type="evidence" value="ECO:0007669"/>
    <property type="project" value="UniProtKB-KW"/>
</dbReference>
<feature type="transmembrane region" description="Helical" evidence="19">
    <location>
        <begin position="60"/>
        <end position="79"/>
    </location>
</feature>
<evidence type="ECO:0000256" key="3">
    <source>
        <dbReference type="ARBA" id="ARBA00022475"/>
    </source>
</evidence>
<feature type="binding site" evidence="17">
    <location>
        <position position="32"/>
    </location>
    <ligand>
        <name>ATP</name>
        <dbReference type="ChEBI" id="CHEBI:30616"/>
    </ligand>
</feature>
<comment type="cofactor">
    <cofactor evidence="18">
        <name>Mg(2+)</name>
        <dbReference type="ChEBI" id="CHEBI:18420"/>
    </cofactor>
    <text evidence="18">Mn(2+), Zn(2+), Cd(2+) and Co(2+) support activity to lesser extents.</text>
</comment>
<feature type="active site" description="Proton acceptor" evidence="15">
    <location>
        <position position="73"/>
    </location>
</feature>
<dbReference type="Proteomes" id="UP001431131">
    <property type="component" value="Unassembled WGS sequence"/>
</dbReference>
<dbReference type="PANTHER" id="PTHR34299">
    <property type="entry name" value="DIACYLGLYCEROL KINASE"/>
    <property type="match status" value="1"/>
</dbReference>
<evidence type="ECO:0000256" key="19">
    <source>
        <dbReference type="SAM" id="Phobius"/>
    </source>
</evidence>
<keyword evidence="8 20" id="KW-0418">Kinase</keyword>
<evidence type="ECO:0000256" key="10">
    <source>
        <dbReference type="ARBA" id="ARBA00022989"/>
    </source>
</evidence>
<dbReference type="AlphaFoldDB" id="A0AAW5E067"/>
<feature type="binding site" evidence="18">
    <location>
        <position position="32"/>
    </location>
    <ligand>
        <name>a divalent metal cation</name>
        <dbReference type="ChEBI" id="CHEBI:60240"/>
    </ligand>
</feature>
<dbReference type="InterPro" id="IPR000829">
    <property type="entry name" value="DAGK"/>
</dbReference>
<dbReference type="GO" id="GO:0008654">
    <property type="term" value="P:phospholipid biosynthetic process"/>
    <property type="evidence" value="ECO:0007669"/>
    <property type="project" value="UniProtKB-KW"/>
</dbReference>
<evidence type="ECO:0000256" key="4">
    <source>
        <dbReference type="ARBA" id="ARBA00022516"/>
    </source>
</evidence>
<evidence type="ECO:0000256" key="7">
    <source>
        <dbReference type="ARBA" id="ARBA00022741"/>
    </source>
</evidence>
<evidence type="ECO:0000256" key="5">
    <source>
        <dbReference type="ARBA" id="ARBA00022679"/>
    </source>
</evidence>
<keyword evidence="12 19" id="KW-0472">Membrane</keyword>
<feature type="binding site" evidence="16">
    <location>
        <position position="73"/>
    </location>
    <ligand>
        <name>substrate</name>
    </ligand>
</feature>
<evidence type="ECO:0000313" key="21">
    <source>
        <dbReference type="Proteomes" id="UP001431131"/>
    </source>
</evidence>
<keyword evidence="7 17" id="KW-0547">Nucleotide-binding</keyword>
<evidence type="ECO:0000256" key="8">
    <source>
        <dbReference type="ARBA" id="ARBA00022777"/>
    </source>
</evidence>
<keyword evidence="13" id="KW-0594">Phospholipid biosynthesis</keyword>
<dbReference type="InterPro" id="IPR036945">
    <property type="entry name" value="DAGK_sf"/>
</dbReference>
<dbReference type="EMBL" id="JAKTTI010000006">
    <property type="protein sequence ID" value="MCH1624974.1"/>
    <property type="molecule type" value="Genomic_DNA"/>
</dbReference>
<dbReference type="GO" id="GO:0005524">
    <property type="term" value="F:ATP binding"/>
    <property type="evidence" value="ECO:0007669"/>
    <property type="project" value="UniProtKB-KW"/>
</dbReference>
<evidence type="ECO:0000256" key="13">
    <source>
        <dbReference type="ARBA" id="ARBA00023209"/>
    </source>
</evidence>
<dbReference type="GO" id="GO:0005886">
    <property type="term" value="C:plasma membrane"/>
    <property type="evidence" value="ECO:0007669"/>
    <property type="project" value="UniProtKB-SubCell"/>
</dbReference>
<keyword evidence="14" id="KW-1208">Phospholipid metabolism</keyword>
<dbReference type="RefSeq" id="WP_240253819.1">
    <property type="nucleotide sequence ID" value="NZ_JAKTTI010000006.1"/>
</dbReference>
<feature type="transmembrane region" description="Helical" evidence="19">
    <location>
        <begin position="35"/>
        <end position="54"/>
    </location>
</feature>
<keyword evidence="4" id="KW-0444">Lipid biosynthesis</keyword>
<evidence type="ECO:0000256" key="17">
    <source>
        <dbReference type="PIRSR" id="PIRSR600829-3"/>
    </source>
</evidence>
<evidence type="ECO:0000256" key="12">
    <source>
        <dbReference type="ARBA" id="ARBA00023136"/>
    </source>
</evidence>
<accession>A0AAW5E067</accession>
<feature type="binding site" evidence="18">
    <location>
        <position position="80"/>
    </location>
    <ligand>
        <name>a divalent metal cation</name>
        <dbReference type="ChEBI" id="CHEBI:60240"/>
    </ligand>
</feature>
<feature type="binding site" evidence="17">
    <location>
        <position position="20"/>
    </location>
    <ligand>
        <name>ATP</name>
        <dbReference type="ChEBI" id="CHEBI:30616"/>
    </ligand>
</feature>
<reference evidence="20" key="1">
    <citation type="submission" date="2022-02" db="EMBL/GenBank/DDBJ databases">
        <title>Fredinandcohnia quinoae sp. nov. isolated from Chenopodium quinoa seeds.</title>
        <authorList>
            <person name="Saati-Santamaria Z."/>
            <person name="Flores-Felix J.D."/>
            <person name="Igual J.M."/>
            <person name="Velazquez E."/>
            <person name="Garcia-Fraile P."/>
            <person name="Martinez-Molina E."/>
        </authorList>
    </citation>
    <scope>NUCLEOTIDE SEQUENCE</scope>
    <source>
        <strain evidence="20">SECRCQ15</strain>
    </source>
</reference>
<dbReference type="Pfam" id="PF01219">
    <property type="entry name" value="DAGK_prokar"/>
    <property type="match status" value="1"/>
</dbReference>
<sequence length="127" mass="14223">MDSTDKSRREWNRLIKSFSYACNGFKNAFVQERNLQIHSLISLIVIAAGFFFGISKSEWLVILLLIGGMITAELLNTAIERVVDLVTKDYHPLAKQAKDIAAAAVFVYAFTAIIIGLVIFLPYLNII</sequence>
<dbReference type="PANTHER" id="PTHR34299:SF1">
    <property type="entry name" value="DIACYLGLYCEROL KINASE"/>
    <property type="match status" value="1"/>
</dbReference>
<proteinExistence type="inferred from homology"/>
<evidence type="ECO:0000256" key="14">
    <source>
        <dbReference type="ARBA" id="ARBA00023264"/>
    </source>
</evidence>
<evidence type="ECO:0000256" key="11">
    <source>
        <dbReference type="ARBA" id="ARBA00023098"/>
    </source>
</evidence>
<evidence type="ECO:0000256" key="15">
    <source>
        <dbReference type="PIRSR" id="PIRSR600829-1"/>
    </source>
</evidence>
<evidence type="ECO:0000256" key="1">
    <source>
        <dbReference type="ARBA" id="ARBA00004651"/>
    </source>
</evidence>
<evidence type="ECO:0000256" key="6">
    <source>
        <dbReference type="ARBA" id="ARBA00022692"/>
    </source>
</evidence>
<evidence type="ECO:0000256" key="9">
    <source>
        <dbReference type="ARBA" id="ARBA00022840"/>
    </source>
</evidence>
<gene>
    <name evidence="20" type="ORF">MJG50_06510</name>
</gene>
<keyword evidence="21" id="KW-1185">Reference proteome</keyword>
<keyword evidence="18" id="KW-0479">Metal-binding</keyword>
<keyword evidence="11" id="KW-0443">Lipid metabolism</keyword>
<comment type="caution">
    <text evidence="20">The sequence shown here is derived from an EMBL/GenBank/DDBJ whole genome shotgun (WGS) entry which is preliminary data.</text>
</comment>
<keyword evidence="6 19" id="KW-0812">Transmembrane</keyword>
<organism evidence="20 21">
    <name type="scientific">Fredinandcohnia quinoae</name>
    <dbReference type="NCBI Taxonomy" id="2918902"/>
    <lineage>
        <taxon>Bacteria</taxon>
        <taxon>Bacillati</taxon>
        <taxon>Bacillota</taxon>
        <taxon>Bacilli</taxon>
        <taxon>Bacillales</taxon>
        <taxon>Bacillaceae</taxon>
        <taxon>Fredinandcohnia</taxon>
    </lineage>
</organism>
<feature type="binding site" evidence="17">
    <location>
        <begin position="98"/>
        <end position="99"/>
    </location>
    <ligand>
        <name>ATP</name>
        <dbReference type="ChEBI" id="CHEBI:30616"/>
    </ligand>
</feature>
<dbReference type="InterPro" id="IPR033717">
    <property type="entry name" value="UDPK"/>
</dbReference>
<feature type="binding site" evidence="16">
    <location>
        <position position="13"/>
    </location>
    <ligand>
        <name>substrate</name>
    </ligand>
</feature>
<comment type="similarity">
    <text evidence="2">Belongs to the bacterial diacylglycerol kinase family.</text>
</comment>
<comment type="subcellular location">
    <subcellularLocation>
        <location evidence="1">Cell membrane</location>
        <topology evidence="1">Multi-pass membrane protein</topology>
    </subcellularLocation>
</comment>
<dbReference type="PROSITE" id="PS01069">
    <property type="entry name" value="DAGK_PROKAR"/>
    <property type="match status" value="1"/>
</dbReference>